<dbReference type="EMBL" id="BARS01035341">
    <property type="protein sequence ID" value="GAG17446.1"/>
    <property type="molecule type" value="Genomic_DNA"/>
</dbReference>
<accession>X0WXJ1</accession>
<gene>
    <name evidence="1" type="ORF">S01H1_54461</name>
</gene>
<feature type="non-terminal residue" evidence="1">
    <location>
        <position position="36"/>
    </location>
</feature>
<comment type="caution">
    <text evidence="1">The sequence shown here is derived from an EMBL/GenBank/DDBJ whole genome shotgun (WGS) entry which is preliminary data.</text>
</comment>
<reference evidence="1" key="1">
    <citation type="journal article" date="2014" name="Front. Microbiol.">
        <title>High frequency of phylogenetically diverse reductive dehalogenase-homologous genes in deep subseafloor sedimentary metagenomes.</title>
        <authorList>
            <person name="Kawai M."/>
            <person name="Futagami T."/>
            <person name="Toyoda A."/>
            <person name="Takaki Y."/>
            <person name="Nishi S."/>
            <person name="Hori S."/>
            <person name="Arai W."/>
            <person name="Tsubouchi T."/>
            <person name="Morono Y."/>
            <person name="Uchiyama I."/>
            <person name="Ito T."/>
            <person name="Fujiyama A."/>
            <person name="Inagaki F."/>
            <person name="Takami H."/>
        </authorList>
    </citation>
    <scope>NUCLEOTIDE SEQUENCE</scope>
    <source>
        <strain evidence="1">Expedition CK06-06</strain>
    </source>
</reference>
<sequence length="36" mass="3953">MSSWFKIHIVVFLACLWTADTCLGNQAGASERPVIS</sequence>
<dbReference type="AlphaFoldDB" id="X0WXJ1"/>
<organism evidence="1">
    <name type="scientific">marine sediment metagenome</name>
    <dbReference type="NCBI Taxonomy" id="412755"/>
    <lineage>
        <taxon>unclassified sequences</taxon>
        <taxon>metagenomes</taxon>
        <taxon>ecological metagenomes</taxon>
    </lineage>
</organism>
<evidence type="ECO:0000313" key="1">
    <source>
        <dbReference type="EMBL" id="GAG17446.1"/>
    </source>
</evidence>
<protein>
    <submittedName>
        <fullName evidence="1">Uncharacterized protein</fullName>
    </submittedName>
</protein>
<proteinExistence type="predicted"/>
<name>X0WXJ1_9ZZZZ</name>